<comment type="caution">
    <text evidence="9">The sequence shown here is derived from an EMBL/GenBank/DDBJ whole genome shotgun (WGS) entry which is preliminary data.</text>
</comment>
<keyword evidence="4" id="KW-0963">Cytoplasm</keyword>
<protein>
    <recommendedName>
        <fullName evidence="3">Relaxosome protein TraM</fullName>
    </recommendedName>
</protein>
<keyword evidence="6" id="KW-0805">Transcription regulation</keyword>
<dbReference type="EMBL" id="MLJI01000002">
    <property type="protein sequence ID" value="ORM90059.1"/>
    <property type="molecule type" value="Genomic_DNA"/>
</dbReference>
<evidence type="ECO:0000256" key="5">
    <source>
        <dbReference type="ARBA" id="ARBA00022971"/>
    </source>
</evidence>
<comment type="similarity">
    <text evidence="2">Belongs to the relaxosome TraM family.</text>
</comment>
<evidence type="ECO:0000313" key="10">
    <source>
        <dbReference type="Proteomes" id="UP000193749"/>
    </source>
</evidence>
<name>A0A1X1EME5_PANCY</name>
<proteinExistence type="inferred from homology"/>
<dbReference type="Pfam" id="PF05261">
    <property type="entry name" value="Tra_M"/>
    <property type="match status" value="1"/>
</dbReference>
<organism evidence="9 10">
    <name type="scientific">Pantoea cypripedii</name>
    <name type="common">Pectobacterium cypripedii</name>
    <name type="synonym">Erwinia cypripedii</name>
    <dbReference type="NCBI Taxonomy" id="55209"/>
    <lineage>
        <taxon>Bacteria</taxon>
        <taxon>Pseudomonadati</taxon>
        <taxon>Pseudomonadota</taxon>
        <taxon>Gammaproteobacteria</taxon>
        <taxon>Enterobacterales</taxon>
        <taxon>Erwiniaceae</taxon>
        <taxon>Pantoea</taxon>
    </lineage>
</organism>
<dbReference type="AlphaFoldDB" id="A0A1X1EME5"/>
<evidence type="ECO:0000256" key="4">
    <source>
        <dbReference type="ARBA" id="ARBA00022490"/>
    </source>
</evidence>
<dbReference type="OrthoDB" id="6608258at2"/>
<accession>A0A1X1EME5</accession>
<dbReference type="GO" id="GO:0005737">
    <property type="term" value="C:cytoplasm"/>
    <property type="evidence" value="ECO:0007669"/>
    <property type="project" value="UniProtKB-SubCell"/>
</dbReference>
<dbReference type="Proteomes" id="UP000193749">
    <property type="component" value="Unassembled WGS sequence"/>
</dbReference>
<dbReference type="Gene3D" id="1.10.10.450">
    <property type="entry name" value="TraM protein, DNA-binding"/>
    <property type="match status" value="1"/>
</dbReference>
<comment type="subcellular location">
    <subcellularLocation>
        <location evidence="1">Cytoplasm</location>
    </subcellularLocation>
</comment>
<dbReference type="InterPro" id="IPR010992">
    <property type="entry name" value="IHF-like_DNA-bd_dom_sf"/>
</dbReference>
<dbReference type="SUPFAM" id="SSF47729">
    <property type="entry name" value="IHF-like DNA-binding proteins"/>
    <property type="match status" value="1"/>
</dbReference>
<evidence type="ECO:0000256" key="7">
    <source>
        <dbReference type="ARBA" id="ARBA00023125"/>
    </source>
</evidence>
<evidence type="ECO:0000313" key="9">
    <source>
        <dbReference type="EMBL" id="ORM90059.1"/>
    </source>
</evidence>
<dbReference type="InterPro" id="IPR042073">
    <property type="entry name" value="TraM_DNA-bd"/>
</dbReference>
<dbReference type="InterPro" id="IPR007925">
    <property type="entry name" value="TRelaxosome_TraM"/>
</dbReference>
<evidence type="ECO:0000256" key="1">
    <source>
        <dbReference type="ARBA" id="ARBA00004496"/>
    </source>
</evidence>
<gene>
    <name evidence="9" type="ORF">HA50_26165</name>
</gene>
<keyword evidence="7" id="KW-0238">DNA-binding</keyword>
<evidence type="ECO:0000256" key="3">
    <source>
        <dbReference type="ARBA" id="ARBA00020534"/>
    </source>
</evidence>
<reference evidence="9 10" key="1">
    <citation type="journal article" date="2017" name="Antonie Van Leeuwenhoek">
        <title>Phylogenomic resolution of the bacterial genus Pantoea and its relationship with Erwinia and Tatumella.</title>
        <authorList>
            <person name="Palmer M."/>
            <person name="Steenkamp E.T."/>
            <person name="Coetzee M.P."/>
            <person name="Chan W.Y."/>
            <person name="van Zyl E."/>
            <person name="De Maayer P."/>
            <person name="Coutinho T.A."/>
            <person name="Blom J."/>
            <person name="Smits T.H."/>
            <person name="Duffy B."/>
            <person name="Venter S.N."/>
        </authorList>
    </citation>
    <scope>NUCLEOTIDE SEQUENCE [LARGE SCALE GENOMIC DNA]</scope>
    <source>
        <strain evidence="9 10">LMG 2657</strain>
    </source>
</reference>
<sequence length="134" mass="15162">MGRMGIYVKDKIEKEIRDIYQLEIQNGAHPGEVSISSTCNELLRLGLIMHKAKNAEDSFSQREWNREVIRKVSGTREGIMLLLSMVTEIYLHTTGEKGNDRIEELLGGYLAEIGKAEDDAENRHFVKPDASGKE</sequence>
<dbReference type="GO" id="GO:0003677">
    <property type="term" value="F:DNA binding"/>
    <property type="evidence" value="ECO:0007669"/>
    <property type="project" value="UniProtKB-KW"/>
</dbReference>
<evidence type="ECO:0000256" key="6">
    <source>
        <dbReference type="ARBA" id="ARBA00023015"/>
    </source>
</evidence>
<keyword evidence="8" id="KW-0804">Transcription</keyword>
<evidence type="ECO:0000256" key="8">
    <source>
        <dbReference type="ARBA" id="ARBA00023163"/>
    </source>
</evidence>
<keyword evidence="5" id="KW-0184">Conjugation</keyword>
<dbReference type="RefSeq" id="WP_084879780.1">
    <property type="nucleotide sequence ID" value="NZ_JAGGMY010000007.1"/>
</dbReference>
<keyword evidence="10" id="KW-1185">Reference proteome</keyword>
<evidence type="ECO:0000256" key="2">
    <source>
        <dbReference type="ARBA" id="ARBA00008859"/>
    </source>
</evidence>